<evidence type="ECO:0000313" key="2">
    <source>
        <dbReference type="EMBL" id="ATF09070.1"/>
    </source>
</evidence>
<dbReference type="Pfam" id="PF13737">
    <property type="entry name" value="DDE_Tnp_1_5"/>
    <property type="match status" value="1"/>
</dbReference>
<keyword evidence="3" id="KW-1185">Reference proteome</keyword>
<accession>A0A291B7V1</accession>
<dbReference type="KEGG" id="elux:BTN50_0543"/>
<dbReference type="InterPro" id="IPR053172">
    <property type="entry name" value="Tn903_transposase"/>
</dbReference>
<protein>
    <submittedName>
        <fullName evidence="2">Mobile element protein</fullName>
    </submittedName>
</protein>
<organism evidence="2 3">
    <name type="scientific">Candidatus Enterovibrio altilux</name>
    <dbReference type="NCBI Taxonomy" id="1927128"/>
    <lineage>
        <taxon>Bacteria</taxon>
        <taxon>Pseudomonadati</taxon>
        <taxon>Pseudomonadota</taxon>
        <taxon>Gammaproteobacteria</taxon>
        <taxon>Vibrionales</taxon>
        <taxon>Vibrionaceae</taxon>
        <taxon>Enterovibrio</taxon>
    </lineage>
</organism>
<dbReference type="PANTHER" id="PTHR34631:SF3">
    <property type="entry name" value="ISSOD12 TRANSPOSASE TNPA_ISSOD12"/>
    <property type="match status" value="1"/>
</dbReference>
<name>A0A291B7V1_9GAMM</name>
<evidence type="ECO:0000259" key="1">
    <source>
        <dbReference type="Pfam" id="PF13737"/>
    </source>
</evidence>
<dbReference type="AlphaFoldDB" id="A0A291B7V1"/>
<dbReference type="Proteomes" id="UP000218160">
    <property type="component" value="Chromosome 1"/>
</dbReference>
<dbReference type="PANTHER" id="PTHR34631">
    <property type="match status" value="1"/>
</dbReference>
<sequence length="86" mass="9903">MIKRLFSMPLRDPLRFIDSVCKLAQLLLSYSHYLCISKRTKMVNVAFKTQTKGTIQLLIIDFTGLKIHDEGAQKIKKHGTNGKRRV</sequence>
<proteinExistence type="predicted"/>
<dbReference type="EMBL" id="CP020660">
    <property type="protein sequence ID" value="ATF09070.1"/>
    <property type="molecule type" value="Genomic_DNA"/>
</dbReference>
<dbReference type="InterPro" id="IPR025668">
    <property type="entry name" value="Tnp_DDE_dom"/>
</dbReference>
<evidence type="ECO:0000313" key="3">
    <source>
        <dbReference type="Proteomes" id="UP000218160"/>
    </source>
</evidence>
<gene>
    <name evidence="2" type="ORF">BTN50_0543</name>
</gene>
<feature type="domain" description="Transposase DDE" evidence="1">
    <location>
        <begin position="1"/>
        <end position="69"/>
    </location>
</feature>
<reference evidence="3" key="1">
    <citation type="submission" date="2017-04" db="EMBL/GenBank/DDBJ databases">
        <title>Genome evolution of the luminous symbionts of deep sea anglerfish.</title>
        <authorList>
            <person name="Hendry T.A."/>
        </authorList>
    </citation>
    <scope>NUCLEOTIDE SEQUENCE [LARGE SCALE GENOMIC DNA]</scope>
</reference>